<dbReference type="EMBL" id="RWIS01000007">
    <property type="protein sequence ID" value="RSK32522.1"/>
    <property type="molecule type" value="Genomic_DNA"/>
</dbReference>
<evidence type="ECO:0000313" key="1">
    <source>
        <dbReference type="EMBL" id="RSK32522.1"/>
    </source>
</evidence>
<organism evidence="1 2">
    <name type="scientific">Hymenobacter metallilatus</name>
    <dbReference type="NCBI Taxonomy" id="2493666"/>
    <lineage>
        <taxon>Bacteria</taxon>
        <taxon>Pseudomonadati</taxon>
        <taxon>Bacteroidota</taxon>
        <taxon>Cytophagia</taxon>
        <taxon>Cytophagales</taxon>
        <taxon>Hymenobacteraceae</taxon>
        <taxon>Hymenobacter</taxon>
    </lineage>
</organism>
<proteinExistence type="predicted"/>
<reference evidence="1 2" key="1">
    <citation type="submission" date="2018-12" db="EMBL/GenBank/DDBJ databases">
        <authorList>
            <person name="Feng G."/>
            <person name="Zhu H."/>
        </authorList>
    </citation>
    <scope>NUCLEOTIDE SEQUENCE [LARGE SCALE GENOMIC DNA]</scope>
    <source>
        <strain evidence="1 2">9PBR-2</strain>
    </source>
</reference>
<gene>
    <name evidence="1" type="ORF">EI290_12395</name>
</gene>
<evidence type="ECO:0000313" key="2">
    <source>
        <dbReference type="Proteomes" id="UP000280066"/>
    </source>
</evidence>
<dbReference type="NCBIfam" id="TIGR04183">
    <property type="entry name" value="Por_Secre_tail"/>
    <property type="match status" value="1"/>
</dbReference>
<accession>A0A428JIP8</accession>
<name>A0A428JIP8_9BACT</name>
<comment type="caution">
    <text evidence="1">The sequence shown here is derived from an EMBL/GenBank/DDBJ whole genome shotgun (WGS) entry which is preliminary data.</text>
</comment>
<dbReference type="OrthoDB" id="863842at2"/>
<dbReference type="AlphaFoldDB" id="A0A428JIP8"/>
<dbReference type="InterPro" id="IPR026444">
    <property type="entry name" value="Secre_tail"/>
</dbReference>
<dbReference type="Proteomes" id="UP000280066">
    <property type="component" value="Unassembled WGS sequence"/>
</dbReference>
<keyword evidence="2" id="KW-1185">Reference proteome</keyword>
<protein>
    <submittedName>
        <fullName evidence="1">T9SS C-terminal target domain-containing protein</fullName>
    </submittedName>
</protein>
<dbReference type="RefSeq" id="WP_125430606.1">
    <property type="nucleotide sequence ID" value="NZ_RWIS01000007.1"/>
</dbReference>
<dbReference type="Gene3D" id="2.40.128.720">
    <property type="match status" value="1"/>
</dbReference>
<sequence length="438" mass="49769">MLLLRYLLIVSVLLGGLDGAAQHLPRMLGKPTARPMEATQRLGQTATTRPGKAVYYSWNAAQAAWTQPLLDRLTYTPQGQLAERITSDSASATAFQRVSFTYDSQGNLLEQLIQTGNGLPWINQFRYLSSYDTQNQLIEELSQTWTNNAWQTTDGYRYQNTYAGSVLTQQIVQLFDAGAFVNDTRFEYLLTNGQWAEATAQRWTGTAWANEERILDLTWYNWANRQPAGFRVQAWQNAGQWTDFQRHTISYGHTGTTVQLLEEALPTGSWQNFARYTEPKDTWGNDLGYRQEDWLNGGWVLTNELRAQLFYNAQNQLIRRIEQLYSPITAQFANRLLVTYGNFQTITAVAASKSTVQLRLYPVPVTNALHVEISRLPTQQVVPLEIRTATGQVVQRLTGQPQQGVLRLTLPVQRLAPGLYSLHVLTRQGAVIQRFVRE</sequence>